<name>A0AAD5V9R2_9APHY</name>
<evidence type="ECO:0000313" key="4">
    <source>
        <dbReference type="Proteomes" id="UP001212997"/>
    </source>
</evidence>
<keyword evidence="1" id="KW-0175">Coiled coil</keyword>
<dbReference type="InterPro" id="IPR036047">
    <property type="entry name" value="F-box-like_dom_sf"/>
</dbReference>
<proteinExistence type="predicted"/>
<evidence type="ECO:0000256" key="1">
    <source>
        <dbReference type="SAM" id="Coils"/>
    </source>
</evidence>
<feature type="domain" description="F-box" evidence="2">
    <location>
        <begin position="41"/>
        <end position="91"/>
    </location>
</feature>
<evidence type="ECO:0000313" key="3">
    <source>
        <dbReference type="EMBL" id="KAJ3485833.1"/>
    </source>
</evidence>
<dbReference type="SUPFAM" id="SSF81383">
    <property type="entry name" value="F-box domain"/>
    <property type="match status" value="1"/>
</dbReference>
<comment type="caution">
    <text evidence="3">The sequence shown here is derived from an EMBL/GenBank/DDBJ whole genome shotgun (WGS) entry which is preliminary data.</text>
</comment>
<organism evidence="3 4">
    <name type="scientific">Meripilus lineatus</name>
    <dbReference type="NCBI Taxonomy" id="2056292"/>
    <lineage>
        <taxon>Eukaryota</taxon>
        <taxon>Fungi</taxon>
        <taxon>Dikarya</taxon>
        <taxon>Basidiomycota</taxon>
        <taxon>Agaricomycotina</taxon>
        <taxon>Agaricomycetes</taxon>
        <taxon>Polyporales</taxon>
        <taxon>Meripilaceae</taxon>
        <taxon>Meripilus</taxon>
    </lineage>
</organism>
<dbReference type="Pfam" id="PF12937">
    <property type="entry name" value="F-box-like"/>
    <property type="match status" value="1"/>
</dbReference>
<gene>
    <name evidence="3" type="ORF">NLI96_g4668</name>
</gene>
<dbReference type="Gene3D" id="1.20.1280.50">
    <property type="match status" value="1"/>
</dbReference>
<evidence type="ECO:0000259" key="2">
    <source>
        <dbReference type="Pfam" id="PF12937"/>
    </source>
</evidence>
<reference evidence="3" key="1">
    <citation type="submission" date="2022-07" db="EMBL/GenBank/DDBJ databases">
        <title>Genome Sequence of Physisporinus lineatus.</title>
        <authorList>
            <person name="Buettner E."/>
        </authorList>
    </citation>
    <scope>NUCLEOTIDE SEQUENCE</scope>
    <source>
        <strain evidence="3">VT162</strain>
    </source>
</reference>
<keyword evidence="4" id="KW-1185">Reference proteome</keyword>
<feature type="coiled-coil region" evidence="1">
    <location>
        <begin position="6"/>
        <end position="40"/>
    </location>
</feature>
<sequence>MLPARNQNLEEHRTRLHERIEAAAKTLQELREECNLYADTSRLPPEILVMIFLCVARRVHRTVGSPREMLRLTHVCRQWRRVALQCQEFWSYVPLQPRWPGPIHIDAINPFPDRSGDRLLKVSLTIYPTDEIQLTTSMGDLLSVFDRTSSLILWFLEDMDLDSVESTMTGLDDFVPDLESVVLRTSVIYGVHGMGAFFFDREMPGLRRLSMDRGIHFYWTEDIFKPTLTHLELHRTLEPSFTAMIEALRQMPLIQSFIYDDEYKRPRDRHFEYIIQRHDEQDPLPWPHLRHLKLSTDTEAVNALCSYLQLPPQTILDFSVRDYKISEPDDTHPDGLKYGSHFYETISLIADHCTEGIWHASGCFLQFVCTKSTSFDGYTLRLSLGKQCHSVCTHQSPLSNPSITLKSLMGVGAGETGADFLRPIFQSIISRLDTSHITALYLDYPPEIANLEVLRAFSNLRSIHLTGTISDAILGLLTTPHDSIRREHEKEPTTQILCPDLHLLSFLDACILPTLLLDLVDSRQAAGHPIERISITECHIDDATVQKVREKGVIVHWDEQPYQYVGAVSS</sequence>
<dbReference type="AlphaFoldDB" id="A0AAD5V9R2"/>
<dbReference type="EMBL" id="JANAWD010000140">
    <property type="protein sequence ID" value="KAJ3485833.1"/>
    <property type="molecule type" value="Genomic_DNA"/>
</dbReference>
<protein>
    <recommendedName>
        <fullName evidence="2">F-box domain-containing protein</fullName>
    </recommendedName>
</protein>
<dbReference type="Proteomes" id="UP001212997">
    <property type="component" value="Unassembled WGS sequence"/>
</dbReference>
<accession>A0AAD5V9R2</accession>
<dbReference type="InterPro" id="IPR001810">
    <property type="entry name" value="F-box_dom"/>
</dbReference>